<feature type="non-terminal residue" evidence="1">
    <location>
        <position position="73"/>
    </location>
</feature>
<dbReference type="EMBL" id="CADCXU010002486">
    <property type="protein sequence ID" value="CAA9994750.1"/>
    <property type="molecule type" value="Genomic_DNA"/>
</dbReference>
<gene>
    <name evidence="1" type="ORF">NTEN_LOCUS1566</name>
</gene>
<dbReference type="AlphaFoldDB" id="A0A6H5FYV1"/>
<protein>
    <submittedName>
        <fullName evidence="1">Uncharacterized protein</fullName>
    </submittedName>
</protein>
<evidence type="ECO:0000313" key="1">
    <source>
        <dbReference type="EMBL" id="CAA9994750.1"/>
    </source>
</evidence>
<name>A0A6H5FYV1_9HEMI</name>
<dbReference type="Proteomes" id="UP000479000">
    <property type="component" value="Unassembled WGS sequence"/>
</dbReference>
<proteinExistence type="predicted"/>
<evidence type="ECO:0000313" key="2">
    <source>
        <dbReference type="Proteomes" id="UP000479000"/>
    </source>
</evidence>
<organism evidence="1 2">
    <name type="scientific">Nesidiocoris tenuis</name>
    <dbReference type="NCBI Taxonomy" id="355587"/>
    <lineage>
        <taxon>Eukaryota</taxon>
        <taxon>Metazoa</taxon>
        <taxon>Ecdysozoa</taxon>
        <taxon>Arthropoda</taxon>
        <taxon>Hexapoda</taxon>
        <taxon>Insecta</taxon>
        <taxon>Pterygota</taxon>
        <taxon>Neoptera</taxon>
        <taxon>Paraneoptera</taxon>
        <taxon>Hemiptera</taxon>
        <taxon>Heteroptera</taxon>
        <taxon>Panheteroptera</taxon>
        <taxon>Cimicomorpha</taxon>
        <taxon>Miridae</taxon>
        <taxon>Dicyphina</taxon>
        <taxon>Nesidiocoris</taxon>
    </lineage>
</organism>
<sequence length="73" mass="7780">MLLSTKIIRSSSPLGLQLSLLRGTIMPLSSGSATNGNDSTSSNFSLGFKLLRTDQQTSDLSLNKGSVTITTYR</sequence>
<accession>A0A6H5FYV1</accession>
<reference evidence="1 2" key="1">
    <citation type="submission" date="2020-02" db="EMBL/GenBank/DDBJ databases">
        <authorList>
            <person name="Ferguson B K."/>
        </authorList>
    </citation>
    <scope>NUCLEOTIDE SEQUENCE [LARGE SCALE GENOMIC DNA]</scope>
</reference>
<keyword evidence="2" id="KW-1185">Reference proteome</keyword>